<dbReference type="WBParaSite" id="SBAD_0001298001-mRNA-1">
    <property type="protein sequence ID" value="SBAD_0001298001-mRNA-1"/>
    <property type="gene ID" value="SBAD_0001298001"/>
</dbReference>
<dbReference type="EMBL" id="UZAM01018157">
    <property type="protein sequence ID" value="VDP49718.1"/>
    <property type="molecule type" value="Genomic_DNA"/>
</dbReference>
<feature type="region of interest" description="Disordered" evidence="1">
    <location>
        <begin position="43"/>
        <end position="70"/>
    </location>
</feature>
<evidence type="ECO:0000313" key="4">
    <source>
        <dbReference type="WBParaSite" id="SBAD_0001298001-mRNA-1"/>
    </source>
</evidence>
<keyword evidence="3" id="KW-1185">Reference proteome</keyword>
<evidence type="ECO:0000313" key="2">
    <source>
        <dbReference type="EMBL" id="VDP49718.1"/>
    </source>
</evidence>
<dbReference type="AlphaFoldDB" id="A0A183J9M2"/>
<reference evidence="4" key="1">
    <citation type="submission" date="2016-06" db="UniProtKB">
        <authorList>
            <consortium name="WormBaseParasite"/>
        </authorList>
    </citation>
    <scope>IDENTIFICATION</scope>
</reference>
<accession>A0A183J9M2</accession>
<gene>
    <name evidence="2" type="ORF">SBAD_LOCUS12570</name>
</gene>
<name>A0A183J9M2_9BILA</name>
<organism evidence="4">
    <name type="scientific">Soboliphyme baturini</name>
    <dbReference type="NCBI Taxonomy" id="241478"/>
    <lineage>
        <taxon>Eukaryota</taxon>
        <taxon>Metazoa</taxon>
        <taxon>Ecdysozoa</taxon>
        <taxon>Nematoda</taxon>
        <taxon>Enoplea</taxon>
        <taxon>Dorylaimia</taxon>
        <taxon>Dioctophymatida</taxon>
        <taxon>Dioctophymatoidea</taxon>
        <taxon>Soboliphymatidae</taxon>
        <taxon>Soboliphyme</taxon>
    </lineage>
</organism>
<evidence type="ECO:0000256" key="1">
    <source>
        <dbReference type="SAM" id="MobiDB-lite"/>
    </source>
</evidence>
<proteinExistence type="predicted"/>
<sequence length="70" mass="7703">MTRYGEDYEGGSKSGGFQQRHACDSFVCTLDVKYELIVASSPTLPMRHQPPSDNSVFGGQLANDHARLID</sequence>
<evidence type="ECO:0000313" key="3">
    <source>
        <dbReference type="Proteomes" id="UP000270296"/>
    </source>
</evidence>
<reference evidence="2 3" key="2">
    <citation type="submission" date="2018-11" db="EMBL/GenBank/DDBJ databases">
        <authorList>
            <consortium name="Pathogen Informatics"/>
        </authorList>
    </citation>
    <scope>NUCLEOTIDE SEQUENCE [LARGE SCALE GENOMIC DNA]</scope>
</reference>
<dbReference type="Proteomes" id="UP000270296">
    <property type="component" value="Unassembled WGS sequence"/>
</dbReference>
<protein>
    <submittedName>
        <fullName evidence="2 4">Uncharacterized protein</fullName>
    </submittedName>
</protein>